<dbReference type="InterPro" id="IPR057326">
    <property type="entry name" value="KR_dom"/>
</dbReference>
<dbReference type="Pfam" id="PF13561">
    <property type="entry name" value="adh_short_C2"/>
    <property type="match status" value="1"/>
</dbReference>
<evidence type="ECO:0000313" key="5">
    <source>
        <dbReference type="Proteomes" id="UP000886804"/>
    </source>
</evidence>
<dbReference type="InterPro" id="IPR020904">
    <property type="entry name" value="Sc_DH/Rdtase_CS"/>
</dbReference>
<organism evidence="4 5">
    <name type="scientific">Candidatus Enterocloster faecavium</name>
    <dbReference type="NCBI Taxonomy" id="2838560"/>
    <lineage>
        <taxon>Bacteria</taxon>
        <taxon>Bacillati</taxon>
        <taxon>Bacillota</taxon>
        <taxon>Clostridia</taxon>
        <taxon>Lachnospirales</taxon>
        <taxon>Lachnospiraceae</taxon>
        <taxon>Enterocloster</taxon>
    </lineage>
</organism>
<evidence type="ECO:0000259" key="3">
    <source>
        <dbReference type="SMART" id="SM00822"/>
    </source>
</evidence>
<dbReference type="PROSITE" id="PS00061">
    <property type="entry name" value="ADH_SHORT"/>
    <property type="match status" value="1"/>
</dbReference>
<evidence type="ECO:0000256" key="1">
    <source>
        <dbReference type="ARBA" id="ARBA00006484"/>
    </source>
</evidence>
<dbReference type="Gene3D" id="3.40.50.720">
    <property type="entry name" value="NAD(P)-binding Rossmann-like Domain"/>
    <property type="match status" value="1"/>
</dbReference>
<reference evidence="4" key="1">
    <citation type="journal article" date="2021" name="PeerJ">
        <title>Extensive microbial diversity within the chicken gut microbiome revealed by metagenomics and culture.</title>
        <authorList>
            <person name="Gilroy R."/>
            <person name="Ravi A."/>
            <person name="Getino M."/>
            <person name="Pursley I."/>
            <person name="Horton D.L."/>
            <person name="Alikhan N.F."/>
            <person name="Baker D."/>
            <person name="Gharbi K."/>
            <person name="Hall N."/>
            <person name="Watson M."/>
            <person name="Adriaenssens E.M."/>
            <person name="Foster-Nyarko E."/>
            <person name="Jarju S."/>
            <person name="Secka A."/>
            <person name="Antonio M."/>
            <person name="Oren A."/>
            <person name="Chaudhuri R.R."/>
            <person name="La Ragione R."/>
            <person name="Hildebrand F."/>
            <person name="Pallen M.J."/>
        </authorList>
    </citation>
    <scope>NUCLEOTIDE SEQUENCE</scope>
    <source>
        <strain evidence="4">CHK188-4685</strain>
    </source>
</reference>
<keyword evidence="2" id="KW-0560">Oxidoreductase</keyword>
<name>A0A9D2L7B7_9FIRM</name>
<reference evidence="4" key="2">
    <citation type="submission" date="2021-04" db="EMBL/GenBank/DDBJ databases">
        <authorList>
            <person name="Gilroy R."/>
        </authorList>
    </citation>
    <scope>NUCLEOTIDE SEQUENCE</scope>
    <source>
        <strain evidence="4">CHK188-4685</strain>
    </source>
</reference>
<dbReference type="GO" id="GO:0008206">
    <property type="term" value="P:bile acid metabolic process"/>
    <property type="evidence" value="ECO:0007669"/>
    <property type="project" value="UniProtKB-ARBA"/>
</dbReference>
<dbReference type="FunFam" id="3.40.50.720:FF:000084">
    <property type="entry name" value="Short-chain dehydrogenase reductase"/>
    <property type="match status" value="1"/>
</dbReference>
<sequence length="252" mass="27098">MHYEHHRYVGKVCVVTGAANGLGLNLVNRLVEEGALVGALDLEENTLKTVFAGREDKIFGVPCDVSSKASVDGAIAAVIEHFGHIDALFNIAGVIGRQSLLDTTEEQWRRVIDINLNGTFFVSQAVLRHMVDKGIKGVVVNTSSVASVIVSPNTGAYSASKGGVTQFTKWAALEMAKYGIRVCAFGPGTHATRLTEGTRLDPERCEMFLRNIPMGRFGEPDEATSVALFLGSDEASYCTGQTWIEDGGNSIF</sequence>
<dbReference type="PANTHER" id="PTHR42760">
    <property type="entry name" value="SHORT-CHAIN DEHYDROGENASES/REDUCTASES FAMILY MEMBER"/>
    <property type="match status" value="1"/>
</dbReference>
<gene>
    <name evidence="4" type="ORF">H9716_05715</name>
</gene>
<dbReference type="Proteomes" id="UP000886804">
    <property type="component" value="Unassembled WGS sequence"/>
</dbReference>
<dbReference type="InterPro" id="IPR036291">
    <property type="entry name" value="NAD(P)-bd_dom_sf"/>
</dbReference>
<dbReference type="SMART" id="SM00822">
    <property type="entry name" value="PKS_KR"/>
    <property type="match status" value="1"/>
</dbReference>
<dbReference type="PRINTS" id="PR00080">
    <property type="entry name" value="SDRFAMILY"/>
</dbReference>
<comment type="caution">
    <text evidence="4">The sequence shown here is derived from an EMBL/GenBank/DDBJ whole genome shotgun (WGS) entry which is preliminary data.</text>
</comment>
<evidence type="ECO:0000256" key="2">
    <source>
        <dbReference type="ARBA" id="ARBA00023002"/>
    </source>
</evidence>
<dbReference type="CDD" id="cd05233">
    <property type="entry name" value="SDR_c"/>
    <property type="match status" value="1"/>
</dbReference>
<proteinExistence type="inferred from homology"/>
<comment type="similarity">
    <text evidence="1">Belongs to the short-chain dehydrogenases/reductases (SDR) family.</text>
</comment>
<feature type="domain" description="Ketoreductase" evidence="3">
    <location>
        <begin position="11"/>
        <end position="191"/>
    </location>
</feature>
<evidence type="ECO:0000313" key="4">
    <source>
        <dbReference type="EMBL" id="HJB07348.1"/>
    </source>
</evidence>
<dbReference type="GO" id="GO:0016616">
    <property type="term" value="F:oxidoreductase activity, acting on the CH-OH group of donors, NAD or NADP as acceptor"/>
    <property type="evidence" value="ECO:0007669"/>
    <property type="project" value="UniProtKB-ARBA"/>
</dbReference>
<dbReference type="PRINTS" id="PR00081">
    <property type="entry name" value="GDHRDH"/>
</dbReference>
<dbReference type="InterPro" id="IPR002347">
    <property type="entry name" value="SDR_fam"/>
</dbReference>
<dbReference type="AlphaFoldDB" id="A0A9D2L7B7"/>
<dbReference type="EMBL" id="DWYS01000067">
    <property type="protein sequence ID" value="HJB07348.1"/>
    <property type="molecule type" value="Genomic_DNA"/>
</dbReference>
<dbReference type="PANTHER" id="PTHR42760:SF115">
    <property type="entry name" value="3-OXOACYL-[ACYL-CARRIER-PROTEIN] REDUCTASE FABG"/>
    <property type="match status" value="1"/>
</dbReference>
<accession>A0A9D2L7B7</accession>
<protein>
    <submittedName>
        <fullName evidence="4">SDR family oxidoreductase</fullName>
    </submittedName>
</protein>
<dbReference type="SUPFAM" id="SSF51735">
    <property type="entry name" value="NAD(P)-binding Rossmann-fold domains"/>
    <property type="match status" value="1"/>
</dbReference>